<proteinExistence type="inferred from homology"/>
<name>A0AAX3LSY5_9RHOB</name>
<organism evidence="10 11">
    <name type="scientific">Sulfitobacter faviae</name>
    <dbReference type="NCBI Taxonomy" id="1775881"/>
    <lineage>
        <taxon>Bacteria</taxon>
        <taxon>Pseudomonadati</taxon>
        <taxon>Pseudomonadota</taxon>
        <taxon>Alphaproteobacteria</taxon>
        <taxon>Rhodobacterales</taxon>
        <taxon>Roseobacteraceae</taxon>
        <taxon>Sulfitobacter</taxon>
    </lineage>
</organism>
<evidence type="ECO:0000256" key="3">
    <source>
        <dbReference type="ARBA" id="ARBA00022898"/>
    </source>
</evidence>
<dbReference type="InterPro" id="IPR022653">
    <property type="entry name" value="De-COase2_pyr-phos_BS"/>
</dbReference>
<dbReference type="PRINTS" id="PR01182">
    <property type="entry name" value="ORNDCRBXLASE"/>
</dbReference>
<evidence type="ECO:0000256" key="2">
    <source>
        <dbReference type="ARBA" id="ARBA00008872"/>
    </source>
</evidence>
<dbReference type="CDD" id="cd00622">
    <property type="entry name" value="PLPDE_III_ODC"/>
    <property type="match status" value="1"/>
</dbReference>
<dbReference type="SUPFAM" id="SSF50621">
    <property type="entry name" value="Alanine racemase C-terminal domain-like"/>
    <property type="match status" value="1"/>
</dbReference>
<dbReference type="AlphaFoldDB" id="A0AAX3LSY5"/>
<dbReference type="RefSeq" id="WP_271689542.1">
    <property type="nucleotide sequence ID" value="NZ_CP116423.1"/>
</dbReference>
<dbReference type="InterPro" id="IPR029066">
    <property type="entry name" value="PLP-binding_barrel"/>
</dbReference>
<evidence type="ECO:0000256" key="5">
    <source>
        <dbReference type="ARBA" id="ARBA00034115"/>
    </source>
</evidence>
<dbReference type="PANTHER" id="PTHR11482">
    <property type="entry name" value="ARGININE/DIAMINOPIMELATE/ORNITHINE DECARBOXYLASE"/>
    <property type="match status" value="1"/>
</dbReference>
<evidence type="ECO:0000256" key="6">
    <source>
        <dbReference type="ARBA" id="ARBA00034138"/>
    </source>
</evidence>
<dbReference type="GO" id="GO:0033387">
    <property type="term" value="P:putrescine biosynthetic process from arginine, via ornithine"/>
    <property type="evidence" value="ECO:0007669"/>
    <property type="project" value="TreeGrafter"/>
</dbReference>
<feature type="active site" description="Proton donor" evidence="8">
    <location>
        <position position="325"/>
    </location>
</feature>
<reference evidence="10" key="1">
    <citation type="submission" date="2023-01" db="EMBL/GenBank/DDBJ databases">
        <title>Comparative genomic analysis of cold water coral derived Sulfitobacter faviae: insights into their metabolism and habitat adaptation.</title>
        <authorList>
            <person name="Guo Y."/>
            <person name="Lin S."/>
            <person name="Huang Z."/>
            <person name="Tang K."/>
            <person name="Wang X."/>
        </authorList>
    </citation>
    <scope>NUCLEOTIDE SEQUENCE</scope>
    <source>
        <strain evidence="10">SCSIO W_1865</strain>
    </source>
</reference>
<dbReference type="EMBL" id="CP116423">
    <property type="protein sequence ID" value="WCE71368.1"/>
    <property type="molecule type" value="Genomic_DNA"/>
</dbReference>
<evidence type="ECO:0000256" key="1">
    <source>
        <dbReference type="ARBA" id="ARBA00001933"/>
    </source>
</evidence>
<dbReference type="EC" id="4.1.1.17" evidence="6"/>
<dbReference type="SUPFAM" id="SSF51419">
    <property type="entry name" value="PLP-binding barrel"/>
    <property type="match status" value="1"/>
</dbReference>
<dbReference type="PANTHER" id="PTHR11482:SF6">
    <property type="entry name" value="ORNITHINE DECARBOXYLASE 1-RELATED"/>
    <property type="match status" value="1"/>
</dbReference>
<gene>
    <name evidence="10" type="ORF">PL336_05895</name>
</gene>
<feature type="domain" description="Orn/DAP/Arg decarboxylase 2 N-terminal" evidence="9">
    <location>
        <begin position="34"/>
        <end position="260"/>
    </location>
</feature>
<comment type="similarity">
    <text evidence="2">Belongs to the Orn/Lys/Arg decarboxylase class-II family.</text>
</comment>
<evidence type="ECO:0000313" key="11">
    <source>
        <dbReference type="Proteomes" id="UP001210770"/>
    </source>
</evidence>
<keyword evidence="4" id="KW-0456">Lyase</keyword>
<dbReference type="Proteomes" id="UP001210770">
    <property type="component" value="Chromosome"/>
</dbReference>
<dbReference type="Pfam" id="PF02784">
    <property type="entry name" value="Orn_Arg_deC_N"/>
    <property type="match status" value="1"/>
</dbReference>
<comment type="cofactor">
    <cofactor evidence="1 8">
        <name>pyridoxal 5'-phosphate</name>
        <dbReference type="ChEBI" id="CHEBI:597326"/>
    </cofactor>
</comment>
<evidence type="ECO:0000256" key="7">
    <source>
        <dbReference type="ARBA" id="ARBA00049127"/>
    </source>
</evidence>
<dbReference type="InterPro" id="IPR009006">
    <property type="entry name" value="Ala_racemase/Decarboxylase_C"/>
</dbReference>
<dbReference type="Gene3D" id="2.40.37.10">
    <property type="entry name" value="Lyase, Ornithine Decarboxylase, Chain A, domain 1"/>
    <property type="match status" value="1"/>
</dbReference>
<dbReference type="GO" id="GO:0004586">
    <property type="term" value="F:ornithine decarboxylase activity"/>
    <property type="evidence" value="ECO:0007669"/>
    <property type="project" value="UniProtKB-EC"/>
</dbReference>
<feature type="modified residue" description="N6-(pyridoxal phosphate)lysine" evidence="8">
    <location>
        <position position="52"/>
    </location>
</feature>
<dbReference type="InterPro" id="IPR000183">
    <property type="entry name" value="Orn/DAP/Arg_de-COase"/>
</dbReference>
<evidence type="ECO:0000256" key="4">
    <source>
        <dbReference type="ARBA" id="ARBA00023239"/>
    </source>
</evidence>
<dbReference type="Gene3D" id="3.20.20.10">
    <property type="entry name" value="Alanine racemase"/>
    <property type="match status" value="1"/>
</dbReference>
<keyword evidence="3 8" id="KW-0663">Pyridoxal phosphate</keyword>
<protein>
    <recommendedName>
        <fullName evidence="6">ornithine decarboxylase</fullName>
        <ecNumber evidence="6">4.1.1.17</ecNumber>
    </recommendedName>
</protein>
<evidence type="ECO:0000256" key="8">
    <source>
        <dbReference type="PIRSR" id="PIRSR600183-50"/>
    </source>
</evidence>
<accession>A0AAX3LSY5</accession>
<comment type="pathway">
    <text evidence="5">Amine and polyamine biosynthesis; putrescine biosynthesis via L-ornithine pathway; putrescine from L-ornithine: step 1/1.</text>
</comment>
<dbReference type="GO" id="GO:0005737">
    <property type="term" value="C:cytoplasm"/>
    <property type="evidence" value="ECO:0007669"/>
    <property type="project" value="TreeGrafter"/>
</dbReference>
<comment type="catalytic activity">
    <reaction evidence="7">
        <text>L-ornithine + H(+) = putrescine + CO2</text>
        <dbReference type="Rhea" id="RHEA:22964"/>
        <dbReference type="ChEBI" id="CHEBI:15378"/>
        <dbReference type="ChEBI" id="CHEBI:16526"/>
        <dbReference type="ChEBI" id="CHEBI:46911"/>
        <dbReference type="ChEBI" id="CHEBI:326268"/>
        <dbReference type="EC" id="4.1.1.17"/>
    </reaction>
</comment>
<dbReference type="InterPro" id="IPR002433">
    <property type="entry name" value="Orn_de-COase"/>
</dbReference>
<dbReference type="PROSITE" id="PS00878">
    <property type="entry name" value="ODR_DC_2_1"/>
    <property type="match status" value="1"/>
</dbReference>
<dbReference type="PRINTS" id="PR01179">
    <property type="entry name" value="ODADCRBXLASE"/>
</dbReference>
<evidence type="ECO:0000313" key="10">
    <source>
        <dbReference type="EMBL" id="WCE71368.1"/>
    </source>
</evidence>
<sequence>MQHIAPLSDSPAAYLAKHSPDKPVLFLAPSVLQATARRFQADFDGLVTYAVKANDRAEVLSNLVAAGITTFDVASPAEMAAVRAVCPQAVLHYNNPVRSASEVEAGIAARVYSWSIDDMSELAKLRDVPRDNEVAVRFALPVKGAAYDFGSKFGAAPEQAADLLRAVVQMGFTPSMCFHPGTQCNDPQAWVQYVHAAADILRTAEVSIKRLNIGGGFAVDRGFDAPDHRAVFAAVNAALAESFGVDAPLLLCEPGRAMVADAAVLATRIKGMRNDGRTVFLNDGIYGGLPDLRDMGLSGLVDVVGPDGTRRLGAAKPRVVFGPTCDSLDRLPDGLPLPEDAQTGDYLLFGGMGAYSIAMSTAFNGYGLAGVTLVSDLEGAPKRKAA</sequence>
<evidence type="ECO:0000259" key="9">
    <source>
        <dbReference type="Pfam" id="PF02784"/>
    </source>
</evidence>
<dbReference type="InterPro" id="IPR022644">
    <property type="entry name" value="De-COase2_N"/>
</dbReference>